<proteinExistence type="inferred from homology"/>
<dbReference type="OrthoDB" id="354304at2759"/>
<feature type="binding site" evidence="5">
    <location>
        <begin position="184"/>
        <end position="187"/>
    </location>
    <ligand>
        <name>substrate</name>
    </ligand>
</feature>
<dbReference type="PANTHER" id="PTHR11931">
    <property type="entry name" value="PHOSPHOGLYCERATE MUTASE"/>
    <property type="match status" value="1"/>
</dbReference>
<dbReference type="GO" id="GO:0006096">
    <property type="term" value="P:glycolytic process"/>
    <property type="evidence" value="ECO:0007669"/>
    <property type="project" value="UniProtKB-KW"/>
</dbReference>
<evidence type="ECO:0000256" key="1">
    <source>
        <dbReference type="ARBA" id="ARBA00006717"/>
    </source>
</evidence>
<accession>A0A1Z5JEU7</accession>
<dbReference type="HAMAP" id="MF_01039">
    <property type="entry name" value="PGAM_GpmA"/>
    <property type="match status" value="1"/>
</dbReference>
<dbReference type="InterPro" id="IPR013078">
    <property type="entry name" value="His_Pase_superF_clade-1"/>
</dbReference>
<dbReference type="AlphaFoldDB" id="A0A1Z5JEU7"/>
<feature type="binding site" evidence="5">
    <location>
        <position position="157"/>
    </location>
    <ligand>
        <name>substrate</name>
    </ligand>
</feature>
<dbReference type="InterPro" id="IPR029033">
    <property type="entry name" value="His_PPase_superfam"/>
</dbReference>
<dbReference type="InterPro" id="IPR005952">
    <property type="entry name" value="Phosphogly_mut1"/>
</dbReference>
<dbReference type="InterPro" id="IPR001345">
    <property type="entry name" value="PG/BPGM_mutase_AS"/>
</dbReference>
<evidence type="ECO:0000256" key="8">
    <source>
        <dbReference type="SAM" id="MobiDB-lite"/>
    </source>
</evidence>
<dbReference type="CDD" id="cd07067">
    <property type="entry name" value="HP_PGM_like"/>
    <property type="match status" value="1"/>
</dbReference>
<comment type="caution">
    <text evidence="9">The sequence shown here is derived from an EMBL/GenBank/DDBJ whole genome shotgun (WGS) entry which is preliminary data.</text>
</comment>
<reference evidence="9 10" key="1">
    <citation type="journal article" date="2015" name="Plant Cell">
        <title>Oil accumulation by the oleaginous diatom Fistulifera solaris as revealed by the genome and transcriptome.</title>
        <authorList>
            <person name="Tanaka T."/>
            <person name="Maeda Y."/>
            <person name="Veluchamy A."/>
            <person name="Tanaka M."/>
            <person name="Abida H."/>
            <person name="Marechal E."/>
            <person name="Bowler C."/>
            <person name="Muto M."/>
            <person name="Sunaga Y."/>
            <person name="Tanaka M."/>
            <person name="Yoshino T."/>
            <person name="Taniguchi T."/>
            <person name="Fukuda Y."/>
            <person name="Nemoto M."/>
            <person name="Matsumoto M."/>
            <person name="Wong P.S."/>
            <person name="Aburatani S."/>
            <person name="Fujibuchi W."/>
        </authorList>
    </citation>
    <scope>NUCLEOTIDE SEQUENCE [LARGE SCALE GENOMIC DNA]</scope>
    <source>
        <strain evidence="9 10">JPCC DA0580</strain>
    </source>
</reference>
<protein>
    <recommendedName>
        <fullName evidence="7">Phosphoglycerate mutase</fullName>
        <ecNumber evidence="7">5.4.2.11</ecNumber>
    </recommendedName>
</protein>
<evidence type="ECO:0000313" key="10">
    <source>
        <dbReference type="Proteomes" id="UP000198406"/>
    </source>
</evidence>
<evidence type="ECO:0000313" key="9">
    <source>
        <dbReference type="EMBL" id="GAX12530.1"/>
    </source>
</evidence>
<feature type="region of interest" description="Disordered" evidence="8">
    <location>
        <begin position="26"/>
        <end position="60"/>
    </location>
</feature>
<organism evidence="9 10">
    <name type="scientific">Fistulifera solaris</name>
    <name type="common">Oleaginous diatom</name>
    <dbReference type="NCBI Taxonomy" id="1519565"/>
    <lineage>
        <taxon>Eukaryota</taxon>
        <taxon>Sar</taxon>
        <taxon>Stramenopiles</taxon>
        <taxon>Ochrophyta</taxon>
        <taxon>Bacillariophyta</taxon>
        <taxon>Bacillariophyceae</taxon>
        <taxon>Bacillariophycidae</taxon>
        <taxon>Naviculales</taxon>
        <taxon>Naviculaceae</taxon>
        <taxon>Fistulifera</taxon>
    </lineage>
</organism>
<comment type="catalytic activity">
    <reaction evidence="7">
        <text>(2R)-2-phosphoglycerate = (2R)-3-phosphoglycerate</text>
        <dbReference type="Rhea" id="RHEA:15901"/>
        <dbReference type="ChEBI" id="CHEBI:58272"/>
        <dbReference type="ChEBI" id="CHEBI:58289"/>
        <dbReference type="EC" id="5.4.2.11"/>
    </reaction>
</comment>
<evidence type="ECO:0000256" key="5">
    <source>
        <dbReference type="PIRSR" id="PIRSR613078-2"/>
    </source>
</evidence>
<evidence type="ECO:0000256" key="2">
    <source>
        <dbReference type="ARBA" id="ARBA00023152"/>
    </source>
</evidence>
<feature type="active site" description="Tele-phosphohistidine intermediate" evidence="4">
    <location>
        <position position="106"/>
    </location>
</feature>
<dbReference type="SMART" id="SM00855">
    <property type="entry name" value="PGAM"/>
    <property type="match status" value="1"/>
</dbReference>
<dbReference type="EC" id="5.4.2.11" evidence="7"/>
<evidence type="ECO:0000256" key="4">
    <source>
        <dbReference type="PIRSR" id="PIRSR613078-1"/>
    </source>
</evidence>
<gene>
    <name evidence="9" type="ORF">FisN_24Hh106</name>
</gene>
<dbReference type="SUPFAM" id="SSF53254">
    <property type="entry name" value="Phosphoglycerate mutase-like"/>
    <property type="match status" value="1"/>
</dbReference>
<dbReference type="InParanoid" id="A0A1Z5JEU7"/>
<keyword evidence="2 7" id="KW-0324">Glycolysis</keyword>
<dbReference type="NCBIfam" id="TIGR01258">
    <property type="entry name" value="pgm_1"/>
    <property type="match status" value="1"/>
</dbReference>
<keyword evidence="3 7" id="KW-0413">Isomerase</keyword>
<name>A0A1Z5JEU7_FISSO</name>
<dbReference type="Gene3D" id="3.40.50.1240">
    <property type="entry name" value="Phosphoglycerate mutase-like"/>
    <property type="match status" value="1"/>
</dbReference>
<feature type="active site" description="Proton donor/acceptor" evidence="4">
    <location>
        <position position="184"/>
    </location>
</feature>
<feature type="binding site" evidence="5">
    <location>
        <begin position="105"/>
        <end position="112"/>
    </location>
    <ligand>
        <name>substrate</name>
    </ligand>
</feature>
<dbReference type="EMBL" id="BDSP01000052">
    <property type="protein sequence ID" value="GAX12530.1"/>
    <property type="molecule type" value="Genomic_DNA"/>
</dbReference>
<comment type="similarity">
    <text evidence="1 7">Belongs to the phosphoglycerate mutase family. BPG-dependent PGAM subfamily.</text>
</comment>
<dbReference type="Pfam" id="PF00300">
    <property type="entry name" value="His_Phos_1"/>
    <property type="match status" value="2"/>
</dbReference>
<evidence type="ECO:0000256" key="7">
    <source>
        <dbReference type="RuleBase" id="RU004511"/>
    </source>
</evidence>
<dbReference type="GO" id="GO:0004619">
    <property type="term" value="F:phosphoglycerate mutase activity"/>
    <property type="evidence" value="ECO:0007669"/>
    <property type="project" value="UniProtKB-EC"/>
</dbReference>
<evidence type="ECO:0000256" key="6">
    <source>
        <dbReference type="PIRSR" id="PIRSR613078-3"/>
    </source>
</evidence>
<feature type="binding site" evidence="5">
    <location>
        <position position="195"/>
    </location>
    <ligand>
        <name>substrate</name>
    </ligand>
</feature>
<feature type="binding site" evidence="5">
    <location>
        <begin position="213"/>
        <end position="214"/>
    </location>
    <ligand>
        <name>substrate</name>
    </ligand>
</feature>
<sequence length="505" mass="58675">MITSFRRRSQRALLGDSNLCVRLFSSSNENGDSGAPKKRSGPVKLKETPRGVKARRETPAVSTTLNTAIPPSMFWNGLVPCDTPPPPFRLADYGEESLYTLVLLRHGESEWNLQNRYTGWCDVNLTDRGRMEARTAGRLLYENQIEIDHAFTSVLRRASFSCNMALNTSKQHWIPVTKSWRLNERHYGALQGHNKDTAYEEIGLDQELVMQMRRAYDVRPPRMENDHKHWHGNDRRYRSLSAEQLEASRAESLKDAANRIMPFFNSVIVPSMRAGNRCMIVSHANTIRTLVKHIDNISDEDIKGMTIPTGIPLLYRLDKDMKPVDPHIELEFQYMVQPKGFTWGTSHAQGFHGVYLGDLERLQDIQKKRDKTNRDWQRIILANIGKSFGWEFGREPESTRVSKDPLVVETRKLWWKVHDKIHSDGYGNMLLLVRMEHMLDQLLSRKQQYITKRTYEQMMNQLHLDTEGKVVEPFIALADRQDRAEREQQWYENLASELEVENLIR</sequence>
<feature type="compositionally biased region" description="Basic and acidic residues" evidence="8">
    <location>
        <begin position="44"/>
        <end position="58"/>
    </location>
</feature>
<dbReference type="Proteomes" id="UP000198406">
    <property type="component" value="Unassembled WGS sequence"/>
</dbReference>
<dbReference type="PROSITE" id="PS00175">
    <property type="entry name" value="PG_MUTASE"/>
    <property type="match status" value="1"/>
</dbReference>
<evidence type="ECO:0000256" key="3">
    <source>
        <dbReference type="ARBA" id="ARBA00023235"/>
    </source>
</evidence>
<feature type="binding site" evidence="5">
    <location>
        <begin position="118"/>
        <end position="119"/>
    </location>
    <ligand>
        <name>substrate</name>
    </ligand>
</feature>
<feature type="site" description="Transition state stabilizer" evidence="6">
    <location>
        <position position="283"/>
    </location>
</feature>
<keyword evidence="10" id="KW-1185">Reference proteome</keyword>